<keyword evidence="5 10" id="KW-0547">Nucleotide-binding</keyword>
<feature type="compositionally biased region" description="Low complexity" evidence="11">
    <location>
        <begin position="722"/>
        <end position="735"/>
    </location>
</feature>
<dbReference type="PROSITE" id="PS50011">
    <property type="entry name" value="PROTEIN_KINASE_DOM"/>
    <property type="match status" value="1"/>
</dbReference>
<dbReference type="InParanoid" id="Q75CH2"/>
<dbReference type="Pfam" id="PF00069">
    <property type="entry name" value="Pkinase"/>
    <property type="match status" value="1"/>
</dbReference>
<reference evidence="13 14" key="1">
    <citation type="journal article" date="2004" name="Science">
        <title>The Ashbya gossypii genome as a tool for mapping the ancient Saccharomyces cerevisiae genome.</title>
        <authorList>
            <person name="Dietrich F.S."/>
            <person name="Voegeli S."/>
            <person name="Brachat S."/>
            <person name="Lerch A."/>
            <person name="Gates K."/>
            <person name="Steiner S."/>
            <person name="Mohr C."/>
            <person name="Pohlmann R."/>
            <person name="Luedi P."/>
            <person name="Choi S."/>
            <person name="Wing R.A."/>
            <person name="Flavier A."/>
            <person name="Gaffney T.D."/>
            <person name="Philippsen P."/>
        </authorList>
    </citation>
    <scope>NUCLEOTIDE SEQUENCE [LARGE SCALE GENOMIC DNA]</scope>
    <source>
        <strain evidence="14">ATCC 10895 / CBS 109.51 / FGSC 9923 / NRRL Y-1056</strain>
    </source>
</reference>
<keyword evidence="14" id="KW-1185">Reference proteome</keyword>
<dbReference type="GO" id="GO:0004674">
    <property type="term" value="F:protein serine/threonine kinase activity"/>
    <property type="evidence" value="ECO:0000318"/>
    <property type="project" value="GO_Central"/>
</dbReference>
<name>Q75CH2_EREGS</name>
<keyword evidence="7 10" id="KW-0067">ATP-binding</keyword>
<feature type="compositionally biased region" description="Low complexity" evidence="11">
    <location>
        <begin position="925"/>
        <end position="935"/>
    </location>
</feature>
<feature type="region of interest" description="Disordered" evidence="11">
    <location>
        <begin position="1149"/>
        <end position="1181"/>
    </location>
</feature>
<gene>
    <name evidence="13" type="ORF">AGOS_ACL053C</name>
</gene>
<dbReference type="STRING" id="284811.Q75CH2"/>
<dbReference type="Gene3D" id="3.30.200.20">
    <property type="entry name" value="Phosphorylase Kinase, domain 1"/>
    <property type="match status" value="1"/>
</dbReference>
<dbReference type="GO" id="GO:0001558">
    <property type="term" value="P:regulation of cell growth"/>
    <property type="evidence" value="ECO:0007669"/>
    <property type="project" value="UniProtKB-ARBA"/>
</dbReference>
<dbReference type="InterPro" id="IPR008271">
    <property type="entry name" value="Ser/Thr_kinase_AS"/>
</dbReference>
<dbReference type="KEGG" id="ago:AGOS_ACL053C"/>
<evidence type="ECO:0000256" key="6">
    <source>
        <dbReference type="ARBA" id="ARBA00022777"/>
    </source>
</evidence>
<comment type="catalytic activity">
    <reaction evidence="8">
        <text>L-threonyl-[protein] + ATP = O-phospho-L-threonyl-[protein] + ADP + H(+)</text>
        <dbReference type="Rhea" id="RHEA:46608"/>
        <dbReference type="Rhea" id="RHEA-COMP:11060"/>
        <dbReference type="Rhea" id="RHEA-COMP:11605"/>
        <dbReference type="ChEBI" id="CHEBI:15378"/>
        <dbReference type="ChEBI" id="CHEBI:30013"/>
        <dbReference type="ChEBI" id="CHEBI:30616"/>
        <dbReference type="ChEBI" id="CHEBI:61977"/>
        <dbReference type="ChEBI" id="CHEBI:456216"/>
        <dbReference type="EC" id="2.7.11.1"/>
    </reaction>
</comment>
<feature type="region of interest" description="Disordered" evidence="11">
    <location>
        <begin position="898"/>
        <end position="944"/>
    </location>
</feature>
<feature type="compositionally biased region" description="Low complexity" evidence="11">
    <location>
        <begin position="275"/>
        <end position="290"/>
    </location>
</feature>
<dbReference type="PROSITE" id="PS00108">
    <property type="entry name" value="PROTEIN_KINASE_ST"/>
    <property type="match status" value="1"/>
</dbReference>
<evidence type="ECO:0000256" key="4">
    <source>
        <dbReference type="ARBA" id="ARBA00022679"/>
    </source>
</evidence>
<evidence type="ECO:0000256" key="9">
    <source>
        <dbReference type="ARBA" id="ARBA00048679"/>
    </source>
</evidence>
<evidence type="ECO:0000259" key="12">
    <source>
        <dbReference type="PROSITE" id="PS50011"/>
    </source>
</evidence>
<dbReference type="Proteomes" id="UP000000591">
    <property type="component" value="Chromosome III"/>
</dbReference>
<protein>
    <recommendedName>
        <fullName evidence="1">non-specific serine/threonine protein kinase</fullName>
        <ecNumber evidence="1">2.7.11.1</ecNumber>
    </recommendedName>
</protein>
<evidence type="ECO:0000313" key="13">
    <source>
        <dbReference type="EMBL" id="AAS51175.2"/>
    </source>
</evidence>
<dbReference type="AlphaFoldDB" id="Q75CH2"/>
<dbReference type="FunFam" id="1.10.510.10:FF:000829">
    <property type="entry name" value="Serine/threonine-protein kinase TOS3"/>
    <property type="match status" value="1"/>
</dbReference>
<dbReference type="GO" id="GO:0005524">
    <property type="term" value="F:ATP binding"/>
    <property type="evidence" value="ECO:0007669"/>
    <property type="project" value="UniProtKB-UniRule"/>
</dbReference>
<dbReference type="InterPro" id="IPR000719">
    <property type="entry name" value="Prot_kinase_dom"/>
</dbReference>
<feature type="region of interest" description="Disordered" evidence="11">
    <location>
        <begin position="1083"/>
        <end position="1114"/>
    </location>
</feature>
<feature type="binding site" evidence="10">
    <location>
        <position position="136"/>
    </location>
    <ligand>
        <name>ATP</name>
        <dbReference type="ChEBI" id="CHEBI:30616"/>
    </ligand>
</feature>
<keyword evidence="2" id="KW-0723">Serine/threonine-protein kinase</keyword>
<evidence type="ECO:0000256" key="5">
    <source>
        <dbReference type="ARBA" id="ARBA00022741"/>
    </source>
</evidence>
<dbReference type="InterPro" id="IPR011009">
    <property type="entry name" value="Kinase-like_dom_sf"/>
</dbReference>
<feature type="region of interest" description="Disordered" evidence="11">
    <location>
        <begin position="714"/>
        <end position="735"/>
    </location>
</feature>
<dbReference type="SMART" id="SM00220">
    <property type="entry name" value="S_TKc"/>
    <property type="match status" value="1"/>
</dbReference>
<dbReference type="GO" id="GO:0005737">
    <property type="term" value="C:cytoplasm"/>
    <property type="evidence" value="ECO:0000318"/>
    <property type="project" value="GO_Central"/>
</dbReference>
<reference evidence="14" key="2">
    <citation type="journal article" date="2013" name="G3 (Bethesda)">
        <title>Genomes of Ashbya fungi isolated from insects reveal four mating-type loci, numerous translocations, lack of transposons, and distinct gene duplications.</title>
        <authorList>
            <person name="Dietrich F.S."/>
            <person name="Voegeli S."/>
            <person name="Kuo S."/>
            <person name="Philippsen P."/>
        </authorList>
    </citation>
    <scope>GENOME REANNOTATION</scope>
    <source>
        <strain evidence="14">ATCC 10895 / CBS 109.51 / FGSC 9923 / NRRL Y-1056</strain>
    </source>
</reference>
<dbReference type="FunFam" id="3.30.200.20:FF:000206">
    <property type="entry name" value="Serine/threonine-protein kinase Ssp1"/>
    <property type="match status" value="1"/>
</dbReference>
<sequence length="1181" mass="129487">MNNNQEPTESEGVAAAGGPNLEISRGEHGEPTCMPGKVEGYEADELSSSDSLNLLLERQRERQLNHPLHQNHIKAAHVQPGGRKVKETHKISLEYDPISKRKVLNTYEIIRELGSGQHGKVKLALDLVTKQHVAIKIVDRHGKKKSSWKLKKTPVREESEKIRREIAIMKKCDHEHVVKLIEVLDDMKSRKIYLVLEYCSKGEVKWCPGDQLEAAARGPPLLTFQRTREILRGVVLGLEYLHYQGIIHRDIKPANLLLSEHDIVKISDFGVSLASSNSGTPSSRSSSSSSVKGVLGAEGPDDLELAKTAGTPAFFAPEICLGSDAYEKLNIDRQSNPCSGSLISYMIDIWALGVTLYCLLFGKLPFIAEYEMELFEKIVNDPLEFPRLEFMQSNGVSMISCKEEYLSAQDLLNKLLEKNPMQRINIVDIKAHPFVCWDFDHVDGLSGQRISMRQAEKQKFLRHQDEEYKQISVSHDEVDNAVNGIGKGLKKSQIDTLFDSGVVKNKPLLNPTSVIDACALLKKPKTKDLKDRHSPTVFDSIRRETFSPTDIDSLNFILSEGSIANSKDFLPGQPSTPSPLHQPPIQAELSARELFQRELQKFDNDRDPNSIVSLPVNSSFASLDSFYIDNYAVNDTNVEAEFTPSFPTNDQRISSSYQQFTSSNLPHKGASALLSPFSNMNVSGTPKAQDKILASPPPLSINTLQLDSKRNGRIPRVSSILSPQSTTTRSSSSAELSPAAFASRFRMTPTAAIASSESAIRLDNRSQKSELATPRLSIGTNGTSQTILAKRYDSSRSLASQVTKSTPLKQGNPPLTKKIIFQELHGSDEEKDSITTDSAAYMSTESAGEYSYDGTKSDTESLPFEFGIDSEHGSEISLRNVPAVGGIDSFCQPETLSASSASTASDADDDELVFPPRHVGRSRRFSSSADNSSSRALGVSQPAISEEATDIAPASISGQLKASDSLSTLTQINSARTVNTPSGDGVNSVRLNTDPSYVLPVSQDVEDSIDVPAEVLHMIPELHKQDRGNMDPVTQTGGVLTNSWLLPHTAAQATTQEAHVDQVLITSSQDHSHHLSSRDLLQSVLSSSDTSRRSSLHGGTSVHSPTSTSAAQDESRLINAAKKLARIRKTDDSSGLTMSFRRQSLAPEFRHKEAHSKSRSCSISLGQLDKRNNDTLGSPYN</sequence>
<dbReference type="OrthoDB" id="68483at2759"/>
<feature type="region of interest" description="Disordered" evidence="11">
    <location>
        <begin position="275"/>
        <end position="294"/>
    </location>
</feature>
<dbReference type="EC" id="2.7.11.1" evidence="1"/>
<evidence type="ECO:0000256" key="10">
    <source>
        <dbReference type="PROSITE-ProRule" id="PRU10141"/>
    </source>
</evidence>
<feature type="compositionally biased region" description="Polar residues" evidence="11">
    <location>
        <begin position="1097"/>
        <end position="1112"/>
    </location>
</feature>
<keyword evidence="4" id="KW-0808">Transferase</keyword>
<dbReference type="CDD" id="cd14008">
    <property type="entry name" value="STKc_LKB1_CaMKK"/>
    <property type="match status" value="1"/>
</dbReference>
<dbReference type="Gene3D" id="1.10.510.10">
    <property type="entry name" value="Transferase(Phosphotransferase) domain 1"/>
    <property type="match status" value="1"/>
</dbReference>
<evidence type="ECO:0000256" key="1">
    <source>
        <dbReference type="ARBA" id="ARBA00012513"/>
    </source>
</evidence>
<proteinExistence type="predicted"/>
<dbReference type="PROSITE" id="PS00107">
    <property type="entry name" value="PROTEIN_KINASE_ATP"/>
    <property type="match status" value="1"/>
</dbReference>
<dbReference type="GO" id="GO:1900180">
    <property type="term" value="P:regulation of protein localization to nucleus"/>
    <property type="evidence" value="ECO:0007669"/>
    <property type="project" value="UniProtKB-ARBA"/>
</dbReference>
<dbReference type="eggNOG" id="KOG0585">
    <property type="taxonomic scope" value="Eukaryota"/>
</dbReference>
<keyword evidence="3" id="KW-0597">Phosphoprotein</keyword>
<dbReference type="RefSeq" id="NP_983351.2">
    <property type="nucleotide sequence ID" value="NM_208704.2"/>
</dbReference>
<dbReference type="OMA" id="CISFMID"/>
<dbReference type="GO" id="GO:0051726">
    <property type="term" value="P:regulation of cell cycle"/>
    <property type="evidence" value="ECO:0000318"/>
    <property type="project" value="GO_Central"/>
</dbReference>
<dbReference type="GO" id="GO:0042149">
    <property type="term" value="P:cellular response to glucose starvation"/>
    <property type="evidence" value="ECO:0000318"/>
    <property type="project" value="GO_Central"/>
</dbReference>
<keyword evidence="6" id="KW-0418">Kinase</keyword>
<organism evidence="13 14">
    <name type="scientific">Eremothecium gossypii (strain ATCC 10895 / CBS 109.51 / FGSC 9923 / NRRL Y-1056)</name>
    <name type="common">Yeast</name>
    <name type="synonym">Ashbya gossypii</name>
    <dbReference type="NCBI Taxonomy" id="284811"/>
    <lineage>
        <taxon>Eukaryota</taxon>
        <taxon>Fungi</taxon>
        <taxon>Dikarya</taxon>
        <taxon>Ascomycota</taxon>
        <taxon>Saccharomycotina</taxon>
        <taxon>Saccharomycetes</taxon>
        <taxon>Saccharomycetales</taxon>
        <taxon>Saccharomycetaceae</taxon>
        <taxon>Eremothecium</taxon>
    </lineage>
</organism>
<dbReference type="PANTHER" id="PTHR43895:SF152">
    <property type="entry name" value="SERINE_THREONINE-PROTEIN KINASE TOS3"/>
    <property type="match status" value="1"/>
</dbReference>
<accession>Q75CH2</accession>
<feature type="domain" description="Protein kinase" evidence="12">
    <location>
        <begin position="107"/>
        <end position="435"/>
    </location>
</feature>
<evidence type="ECO:0000256" key="11">
    <source>
        <dbReference type="SAM" id="MobiDB-lite"/>
    </source>
</evidence>
<dbReference type="FunCoup" id="Q75CH2">
    <property type="interactions" value="233"/>
</dbReference>
<dbReference type="SUPFAM" id="SSF56112">
    <property type="entry name" value="Protein kinase-like (PK-like)"/>
    <property type="match status" value="1"/>
</dbReference>
<evidence type="ECO:0000256" key="3">
    <source>
        <dbReference type="ARBA" id="ARBA00022553"/>
    </source>
</evidence>
<evidence type="ECO:0000256" key="8">
    <source>
        <dbReference type="ARBA" id="ARBA00047899"/>
    </source>
</evidence>
<dbReference type="InterPro" id="IPR017441">
    <property type="entry name" value="Protein_kinase_ATP_BS"/>
</dbReference>
<evidence type="ECO:0000256" key="7">
    <source>
        <dbReference type="ARBA" id="ARBA00022840"/>
    </source>
</evidence>
<dbReference type="PANTHER" id="PTHR43895">
    <property type="entry name" value="CALCIUM/CALMODULIN-DEPENDENT PROTEIN KINASE KINASE-RELATED"/>
    <property type="match status" value="1"/>
</dbReference>
<evidence type="ECO:0000256" key="2">
    <source>
        <dbReference type="ARBA" id="ARBA00022527"/>
    </source>
</evidence>
<evidence type="ECO:0000313" key="14">
    <source>
        <dbReference type="Proteomes" id="UP000000591"/>
    </source>
</evidence>
<feature type="region of interest" description="Disordered" evidence="11">
    <location>
        <begin position="762"/>
        <end position="782"/>
    </location>
</feature>
<dbReference type="GeneID" id="4619476"/>
<dbReference type="EMBL" id="AE016816">
    <property type="protein sequence ID" value="AAS51175.2"/>
    <property type="molecule type" value="Genomic_DNA"/>
</dbReference>
<feature type="region of interest" description="Disordered" evidence="11">
    <location>
        <begin position="1"/>
        <end position="38"/>
    </location>
</feature>
<comment type="catalytic activity">
    <reaction evidence="9">
        <text>L-seryl-[protein] + ATP = O-phospho-L-seryl-[protein] + ADP + H(+)</text>
        <dbReference type="Rhea" id="RHEA:17989"/>
        <dbReference type="Rhea" id="RHEA-COMP:9863"/>
        <dbReference type="Rhea" id="RHEA-COMP:11604"/>
        <dbReference type="ChEBI" id="CHEBI:15378"/>
        <dbReference type="ChEBI" id="CHEBI:29999"/>
        <dbReference type="ChEBI" id="CHEBI:30616"/>
        <dbReference type="ChEBI" id="CHEBI:83421"/>
        <dbReference type="ChEBI" id="CHEBI:456216"/>
        <dbReference type="EC" id="2.7.11.1"/>
    </reaction>
</comment>
<dbReference type="HOGENOM" id="CLU_003784_0_0_1"/>